<keyword evidence="7" id="KW-1185">Reference proteome</keyword>
<organism evidence="6 7">
    <name type="scientific">Glycomyces terrestris</name>
    <dbReference type="NCBI Taxonomy" id="2493553"/>
    <lineage>
        <taxon>Bacteria</taxon>
        <taxon>Bacillati</taxon>
        <taxon>Actinomycetota</taxon>
        <taxon>Actinomycetes</taxon>
        <taxon>Glycomycetales</taxon>
        <taxon>Glycomycetaceae</taxon>
        <taxon>Glycomyces</taxon>
    </lineage>
</organism>
<dbReference type="GO" id="GO:0004559">
    <property type="term" value="F:alpha-mannosidase activity"/>
    <property type="evidence" value="ECO:0007669"/>
    <property type="project" value="InterPro"/>
</dbReference>
<dbReference type="Proteomes" id="UP000277256">
    <property type="component" value="Unassembled WGS sequence"/>
</dbReference>
<dbReference type="InterPro" id="IPR000602">
    <property type="entry name" value="Glyco_hydro_38_N"/>
</dbReference>
<dbReference type="Pfam" id="PF09261">
    <property type="entry name" value="Alpha-mann_mid"/>
    <property type="match status" value="1"/>
</dbReference>
<keyword evidence="3" id="KW-0378">Hydrolase</keyword>
<dbReference type="Gene3D" id="2.60.40.2220">
    <property type="match status" value="1"/>
</dbReference>
<dbReference type="InterPro" id="IPR028995">
    <property type="entry name" value="Glyco_hydro_57/38_cen_sf"/>
</dbReference>
<keyword evidence="4" id="KW-0326">Glycosidase</keyword>
<gene>
    <name evidence="6" type="ORF">EIW28_03000</name>
</gene>
<dbReference type="GO" id="GO:0009313">
    <property type="term" value="P:oligosaccharide catabolic process"/>
    <property type="evidence" value="ECO:0007669"/>
    <property type="project" value="TreeGrafter"/>
</dbReference>
<name>A0A426V4F7_9ACTN</name>
<dbReference type="InterPro" id="IPR054723">
    <property type="entry name" value="Ams1-like_N"/>
</dbReference>
<feature type="domain" description="Glycoside hydrolase family 38 central" evidence="5">
    <location>
        <begin position="520"/>
        <end position="598"/>
    </location>
</feature>
<reference evidence="6 7" key="1">
    <citation type="submission" date="2018-12" db="EMBL/GenBank/DDBJ databases">
        <title>Glycomyces sp. YIM 121974 draft genome.</title>
        <authorList>
            <person name="Li Q."/>
        </authorList>
    </citation>
    <scope>NUCLEOTIDE SEQUENCE [LARGE SCALE GENOMIC DNA]</scope>
    <source>
        <strain evidence="6 7">YIM 121974</strain>
    </source>
</reference>
<keyword evidence="2" id="KW-0479">Metal-binding</keyword>
<dbReference type="Gene3D" id="3.20.110.10">
    <property type="entry name" value="Glycoside hydrolase 38, N terminal domain"/>
    <property type="match status" value="1"/>
</dbReference>
<dbReference type="OrthoDB" id="9772207at2"/>
<dbReference type="CDD" id="cd10789">
    <property type="entry name" value="GH38N_AMII_ER_cytosolic"/>
    <property type="match status" value="1"/>
</dbReference>
<dbReference type="InterPro" id="IPR011013">
    <property type="entry name" value="Gal_mutarotase_sf_dom"/>
</dbReference>
<dbReference type="GO" id="GO:0006013">
    <property type="term" value="P:mannose metabolic process"/>
    <property type="evidence" value="ECO:0007669"/>
    <property type="project" value="InterPro"/>
</dbReference>
<dbReference type="PANTHER" id="PTHR46017">
    <property type="entry name" value="ALPHA-MANNOSIDASE 2C1"/>
    <property type="match status" value="1"/>
</dbReference>
<dbReference type="Pfam" id="PF07748">
    <property type="entry name" value="Glyco_hydro_38C"/>
    <property type="match status" value="1"/>
</dbReference>
<dbReference type="Gene3D" id="2.70.98.30">
    <property type="entry name" value="Golgi alpha-mannosidase II, domain 4"/>
    <property type="match status" value="1"/>
</dbReference>
<evidence type="ECO:0000313" key="7">
    <source>
        <dbReference type="Proteomes" id="UP000277256"/>
    </source>
</evidence>
<protein>
    <submittedName>
        <fullName evidence="6">Alpha-mannosidase</fullName>
    </submittedName>
</protein>
<dbReference type="FunFam" id="1.20.1270.50:FF:000004">
    <property type="entry name" value="alpha-mannosidase 2C1 isoform X1"/>
    <property type="match status" value="1"/>
</dbReference>
<comment type="similarity">
    <text evidence="1">Belongs to the glycosyl hydrolase 38 family.</text>
</comment>
<dbReference type="InterPro" id="IPR037094">
    <property type="entry name" value="Glyco_hydro_38_cen_sf"/>
</dbReference>
<accession>A0A426V4F7</accession>
<dbReference type="InterPro" id="IPR015341">
    <property type="entry name" value="Glyco_hydro_38_cen"/>
</dbReference>
<comment type="caution">
    <text evidence="6">The sequence shown here is derived from an EMBL/GenBank/DDBJ whole genome shotgun (WGS) entry which is preliminary data.</text>
</comment>
<dbReference type="Gene3D" id="1.20.1270.50">
    <property type="entry name" value="Glycoside hydrolase family 38, central domain"/>
    <property type="match status" value="1"/>
</dbReference>
<evidence type="ECO:0000256" key="1">
    <source>
        <dbReference type="ARBA" id="ARBA00009792"/>
    </source>
</evidence>
<dbReference type="SUPFAM" id="SSF88713">
    <property type="entry name" value="Glycoside hydrolase/deacetylase"/>
    <property type="match status" value="1"/>
</dbReference>
<dbReference type="InterPro" id="IPR027291">
    <property type="entry name" value="Glyco_hydro_38_N_sf"/>
</dbReference>
<dbReference type="InterPro" id="IPR011330">
    <property type="entry name" value="Glyco_hydro/deAcase_b/a-brl"/>
</dbReference>
<dbReference type="AlphaFoldDB" id="A0A426V4F7"/>
<dbReference type="SMART" id="SM00872">
    <property type="entry name" value="Alpha-mann_mid"/>
    <property type="match status" value="1"/>
</dbReference>
<evidence type="ECO:0000313" key="6">
    <source>
        <dbReference type="EMBL" id="RRS01742.1"/>
    </source>
</evidence>
<evidence type="ECO:0000256" key="3">
    <source>
        <dbReference type="ARBA" id="ARBA00022801"/>
    </source>
</evidence>
<evidence type="ECO:0000256" key="4">
    <source>
        <dbReference type="ARBA" id="ARBA00023295"/>
    </source>
</evidence>
<dbReference type="Pfam" id="PF17677">
    <property type="entry name" value="Glyco_hydro38C2"/>
    <property type="match status" value="1"/>
</dbReference>
<sequence length="1003" mass="109051">MHQQQHAVKERVDRFMRERLRPAQTRASAPVRVEAWAAPGEPVPFAEAVAQSYTLVEEGHAWGRAWSTVWFRVSGTVPAEWEAAPGEVELVVDPGFVGDGAGFQVEALVFDAGGRALKAIEPKNDYVRLGLAPGGSFELYVEAAANPDVFTSGERYAPTPLGRWETAGEAPLYRLGRIAVVQRDATVWELVQDVETVRGLALELPEGSPRRAELFAALDAMVDAVHPHDVHGTAVAGRKALRTVLSSPAARSAHRVFAVGHAHIDSAWLWPVRETVRKCARTFANVLELMDADPDLVFACSSAQQFAWVKEHYPELFARIAERVAEGRFVPVGGMWVESDTNMPGAEAMARQFVEGKRFFLEEFGVETREVWLPDSFGYTGALPQIARAAGAGYFLTQKLSWNEVNRYPHHSFDWEGIDGTRIFAHFPPVDTYNSRLSPKELAHTERNFADQGRATMSLVPFGFGDGGGGPTREMTAAARRAADLEGSPTVRIAPPIVFFEEAEAELESRPVWSGELYLENHRGTYASQARTKRGNRRSEALLHEAELWAATAAVRAGAAYPYELLRRSWRTVLLNQFHDILPGSSIGWVYDQAAKEYAQIEADLEPVIEGAVAALGAGGAGFANAGPYELDGVPAFGVGPRRTGAPVTVERRGGSVVVANDAVEVVLDGDGLITSLVDKGTGRETVPPGERGGLLQVFTDTPRHYDAWDVDVEYRRSGRDLAAADDVKVVEDGGDRAVVRVARSWGASTITQTYIVESGRAAVDVETAVDWHERQHMLKFAFPVDVHTASARSEIQFGHIERATHTNTSWDEARFETCAHRWVHVAEGDWGLGVANDATYGHDVTRHPRRGGGTFSVVRQTLLKSPLFPDPEADQGAHVFRTSLVPGGVAEAVRAGYRLNLPLRPVAAAAAAPLVAVANPAVVVETVKLAEDGSGDVVVRLYEAHGTRTSAVLELGFAASRVIETDLLERETEPAAVAASDAASVSLTLRPFQIVTLRIARA</sequence>
<dbReference type="FunFam" id="3.20.110.10:FF:000002">
    <property type="entry name" value="alpha-mannosidase 2C1 isoform X1"/>
    <property type="match status" value="1"/>
</dbReference>
<dbReference type="GO" id="GO:0046872">
    <property type="term" value="F:metal ion binding"/>
    <property type="evidence" value="ECO:0007669"/>
    <property type="project" value="UniProtKB-KW"/>
</dbReference>
<evidence type="ECO:0000259" key="5">
    <source>
        <dbReference type="SMART" id="SM00872"/>
    </source>
</evidence>
<dbReference type="SUPFAM" id="SSF88688">
    <property type="entry name" value="Families 57/38 glycoside transferase middle domain"/>
    <property type="match status" value="1"/>
</dbReference>
<dbReference type="SUPFAM" id="SSF74650">
    <property type="entry name" value="Galactose mutarotase-like"/>
    <property type="match status" value="1"/>
</dbReference>
<dbReference type="InterPro" id="IPR011682">
    <property type="entry name" value="Glyco_hydro_38_C"/>
</dbReference>
<dbReference type="EMBL" id="RSEB01000001">
    <property type="protein sequence ID" value="RRS01742.1"/>
    <property type="molecule type" value="Genomic_DNA"/>
</dbReference>
<dbReference type="RefSeq" id="WP_125246219.1">
    <property type="nucleotide sequence ID" value="NZ_RSEB01000001.1"/>
</dbReference>
<dbReference type="InterPro" id="IPR041147">
    <property type="entry name" value="GH38_C"/>
</dbReference>
<dbReference type="PANTHER" id="PTHR46017:SF1">
    <property type="entry name" value="ALPHA-MANNOSIDASE 2C1"/>
    <property type="match status" value="1"/>
</dbReference>
<dbReference type="GO" id="GO:0030246">
    <property type="term" value="F:carbohydrate binding"/>
    <property type="evidence" value="ECO:0007669"/>
    <property type="project" value="InterPro"/>
</dbReference>
<proteinExistence type="inferred from homology"/>
<dbReference type="Pfam" id="PF01074">
    <property type="entry name" value="Glyco_hydro_38N"/>
    <property type="match status" value="1"/>
</dbReference>
<evidence type="ECO:0000256" key="2">
    <source>
        <dbReference type="ARBA" id="ARBA00022723"/>
    </source>
</evidence>
<dbReference type="Pfam" id="PF22907">
    <property type="entry name" value="Ams1-like_1st"/>
    <property type="match status" value="1"/>
</dbReference>